<protein>
    <recommendedName>
        <fullName evidence="6">Tagatose-6-phosphate kinase</fullName>
        <ecNumber evidence="6">2.7.1.144</ecNumber>
    </recommendedName>
</protein>
<evidence type="ECO:0000313" key="9">
    <source>
        <dbReference type="Proteomes" id="UP001519287"/>
    </source>
</evidence>
<organism evidence="8 9">
    <name type="scientific">Paenibacillus eucommiae</name>
    <dbReference type="NCBI Taxonomy" id="1355755"/>
    <lineage>
        <taxon>Bacteria</taxon>
        <taxon>Bacillati</taxon>
        <taxon>Bacillota</taxon>
        <taxon>Bacilli</taxon>
        <taxon>Bacillales</taxon>
        <taxon>Paenibacillaceae</taxon>
        <taxon>Paenibacillus</taxon>
    </lineage>
</organism>
<dbReference type="PANTHER" id="PTHR46566:SF2">
    <property type="entry name" value="ATP-DEPENDENT 6-PHOSPHOFRUCTOKINASE ISOZYME 2"/>
    <property type="match status" value="1"/>
</dbReference>
<dbReference type="Pfam" id="PF00294">
    <property type="entry name" value="PfkB"/>
    <property type="match status" value="1"/>
</dbReference>
<comment type="catalytic activity">
    <reaction evidence="6">
        <text>D-tagatofuranose 6-phosphate + ATP = D-tagatofuranose 1,6-bisphosphate + ADP + H(+)</text>
        <dbReference type="Rhea" id="RHEA:12420"/>
        <dbReference type="ChEBI" id="CHEBI:15378"/>
        <dbReference type="ChEBI" id="CHEBI:30616"/>
        <dbReference type="ChEBI" id="CHEBI:58694"/>
        <dbReference type="ChEBI" id="CHEBI:58695"/>
        <dbReference type="ChEBI" id="CHEBI:456216"/>
        <dbReference type="EC" id="2.7.1.144"/>
    </reaction>
</comment>
<keyword evidence="2 6" id="KW-0808">Transferase</keyword>
<comment type="pathway">
    <text evidence="6">Carbohydrate metabolism; D-tagatose 6-phosphate degradation; D-glyceraldehyde 3-phosphate and glycerone phosphate from D-tagatose 6-phosphate: step 1/2.</text>
</comment>
<evidence type="ECO:0000256" key="1">
    <source>
        <dbReference type="ARBA" id="ARBA00005380"/>
    </source>
</evidence>
<dbReference type="PIRSF" id="PIRSF000535">
    <property type="entry name" value="1PFK/6PFK/LacC"/>
    <property type="match status" value="1"/>
</dbReference>
<keyword evidence="3 6" id="KW-0547">Nucleotide-binding</keyword>
<comment type="similarity">
    <text evidence="6">Belongs to the carbohydrate kinase PfkB family. LacC subfamily.</text>
</comment>
<dbReference type="PANTHER" id="PTHR46566">
    <property type="entry name" value="1-PHOSPHOFRUCTOKINASE-RELATED"/>
    <property type="match status" value="1"/>
</dbReference>
<dbReference type="NCBIfam" id="TIGR03168">
    <property type="entry name" value="1-PFK"/>
    <property type="match status" value="1"/>
</dbReference>
<sequence length="321" mass="34257">MITAVTLNAAVDKSYHVHQLQRNKTNRVTEVIAVPGGKGINVARVAHMLGAEVTASGFVGGTNGDFIHRGLEQAGLISDFVRVEGNSRETIAIFDASQEGITEFLEPGPVIAAENDALFAIKLKELAAKSKVVAFSGSIPQGLSPDIYAKLIEMARQQGAVTILDASGDALSRGFEGKPDICKPNRDELEQWLGYRPHGHQEVTAAAKQLVDQGVKLVIVSMDKEGSIAVTSQAAWHIIPPVIQAVNTVGCGDSLVAGIACYLNQLDPQQLAAFSTEKHHIEQALKLGTAAAASNALHRSAGMINLDEVHRFFDLVRVTEL</sequence>
<evidence type="ECO:0000256" key="3">
    <source>
        <dbReference type="ARBA" id="ARBA00022741"/>
    </source>
</evidence>
<dbReference type="Gene3D" id="3.40.1190.20">
    <property type="match status" value="1"/>
</dbReference>
<dbReference type="InterPro" id="IPR029056">
    <property type="entry name" value="Ribokinase-like"/>
</dbReference>
<evidence type="ECO:0000259" key="7">
    <source>
        <dbReference type="Pfam" id="PF00294"/>
    </source>
</evidence>
<proteinExistence type="inferred from homology"/>
<keyword evidence="5 6" id="KW-0067">ATP-binding</keyword>
<evidence type="ECO:0000256" key="5">
    <source>
        <dbReference type="ARBA" id="ARBA00022840"/>
    </source>
</evidence>
<comment type="similarity">
    <text evidence="1">Belongs to the carbohydrate kinase pfkB family.</text>
</comment>
<comment type="caution">
    <text evidence="8">The sequence shown here is derived from an EMBL/GenBank/DDBJ whole genome shotgun (WGS) entry which is preliminary data.</text>
</comment>
<dbReference type="EC" id="2.7.1.144" evidence="6"/>
<dbReference type="InterPro" id="IPR011611">
    <property type="entry name" value="PfkB_dom"/>
</dbReference>
<dbReference type="InterPro" id="IPR017583">
    <property type="entry name" value="Tagatose/fructose_Pkinase"/>
</dbReference>
<evidence type="ECO:0000313" key="8">
    <source>
        <dbReference type="EMBL" id="MBP1996092.1"/>
    </source>
</evidence>
<dbReference type="RefSeq" id="WP_209978182.1">
    <property type="nucleotide sequence ID" value="NZ_JAGGLB010000043.1"/>
</dbReference>
<name>A0ABS4J8C4_9BACL</name>
<evidence type="ECO:0000256" key="2">
    <source>
        <dbReference type="ARBA" id="ARBA00022679"/>
    </source>
</evidence>
<dbReference type="Proteomes" id="UP001519287">
    <property type="component" value="Unassembled WGS sequence"/>
</dbReference>
<dbReference type="SUPFAM" id="SSF53613">
    <property type="entry name" value="Ribokinase-like"/>
    <property type="match status" value="1"/>
</dbReference>
<feature type="domain" description="Carbohydrate kinase PfkB" evidence="7">
    <location>
        <begin position="12"/>
        <end position="302"/>
    </location>
</feature>
<dbReference type="EMBL" id="JAGGLB010000043">
    <property type="protein sequence ID" value="MBP1996092.1"/>
    <property type="molecule type" value="Genomic_DNA"/>
</dbReference>
<gene>
    <name evidence="8" type="ORF">J2Z66_007736</name>
</gene>
<keyword evidence="6" id="KW-0423">Lactose metabolism</keyword>
<accession>A0ABS4J8C4</accession>
<evidence type="ECO:0000256" key="6">
    <source>
        <dbReference type="PIRNR" id="PIRNR000535"/>
    </source>
</evidence>
<reference evidence="8 9" key="1">
    <citation type="submission" date="2021-03" db="EMBL/GenBank/DDBJ databases">
        <title>Genomic Encyclopedia of Type Strains, Phase IV (KMG-IV): sequencing the most valuable type-strain genomes for metagenomic binning, comparative biology and taxonomic classification.</title>
        <authorList>
            <person name="Goeker M."/>
        </authorList>
    </citation>
    <scope>NUCLEOTIDE SEQUENCE [LARGE SCALE GENOMIC DNA]</scope>
    <source>
        <strain evidence="8 9">DSM 26048</strain>
    </source>
</reference>
<keyword evidence="9" id="KW-1185">Reference proteome</keyword>
<dbReference type="CDD" id="cd01164">
    <property type="entry name" value="FruK_PfkB_like"/>
    <property type="match status" value="1"/>
</dbReference>
<keyword evidence="4" id="KW-0418">Kinase</keyword>
<evidence type="ECO:0000256" key="4">
    <source>
        <dbReference type="ARBA" id="ARBA00022777"/>
    </source>
</evidence>